<dbReference type="EMBL" id="VSSQ01129095">
    <property type="protein sequence ID" value="MPN57509.1"/>
    <property type="molecule type" value="Genomic_DNA"/>
</dbReference>
<organism evidence="1">
    <name type="scientific">bioreactor metagenome</name>
    <dbReference type="NCBI Taxonomy" id="1076179"/>
    <lineage>
        <taxon>unclassified sequences</taxon>
        <taxon>metagenomes</taxon>
        <taxon>ecological metagenomes</taxon>
    </lineage>
</organism>
<name>A0A645J487_9ZZZZ</name>
<gene>
    <name evidence="1" type="ORF">SDC9_205203</name>
</gene>
<accession>A0A645J487</accession>
<sequence length="65" mass="7417">MKRIHRLHDRLIPEVILDSLAILVDGNKYPVLIARDHYAIGSIEVKLAADEVVIPEVVRDNALRY</sequence>
<dbReference type="AlphaFoldDB" id="A0A645J487"/>
<proteinExistence type="predicted"/>
<comment type="caution">
    <text evidence="1">The sequence shown here is derived from an EMBL/GenBank/DDBJ whole genome shotgun (WGS) entry which is preliminary data.</text>
</comment>
<reference evidence="1" key="1">
    <citation type="submission" date="2019-08" db="EMBL/GenBank/DDBJ databases">
        <authorList>
            <person name="Kucharzyk K."/>
            <person name="Murdoch R.W."/>
            <person name="Higgins S."/>
            <person name="Loffler F."/>
        </authorList>
    </citation>
    <scope>NUCLEOTIDE SEQUENCE</scope>
</reference>
<protein>
    <submittedName>
        <fullName evidence="1">Uncharacterized protein</fullName>
    </submittedName>
</protein>
<evidence type="ECO:0000313" key="1">
    <source>
        <dbReference type="EMBL" id="MPN57509.1"/>
    </source>
</evidence>